<keyword evidence="10" id="KW-0520">NAD</keyword>
<dbReference type="SUPFAM" id="SSF52374">
    <property type="entry name" value="Nucleotidylyl transferase"/>
    <property type="match status" value="1"/>
</dbReference>
<dbReference type="GO" id="GO:0005524">
    <property type="term" value="F:ATP binding"/>
    <property type="evidence" value="ECO:0007669"/>
    <property type="project" value="UniProtKB-KW"/>
</dbReference>
<dbReference type="EC" id="2.7.7.18" evidence="4"/>
<evidence type="ECO:0000256" key="14">
    <source>
        <dbReference type="ARBA" id="ARBA00048721"/>
    </source>
</evidence>
<comment type="function">
    <text evidence="1">Catalyzes the reversible adenylation of nicotinate mononucleotide (NaMN) to nicotinic acid adenine dinucleotide (NaAD).</text>
</comment>
<dbReference type="GO" id="GO:0004515">
    <property type="term" value="F:nicotinate-nucleotide adenylyltransferase activity"/>
    <property type="evidence" value="ECO:0007669"/>
    <property type="project" value="UniProtKB-EC"/>
</dbReference>
<sequence>MKVAIFGGSFDPPHMGHQGIVQRAVEVLDIDKLIVLPAFLNPFKRRDR</sequence>
<evidence type="ECO:0000256" key="8">
    <source>
        <dbReference type="ARBA" id="ARBA00022741"/>
    </source>
</evidence>
<evidence type="ECO:0000313" key="16">
    <source>
        <dbReference type="EMBL" id="HHE07967.1"/>
    </source>
</evidence>
<name>A0A7C5DIH9_9CHLB</name>
<keyword evidence="9" id="KW-0067">ATP-binding</keyword>
<evidence type="ECO:0000256" key="12">
    <source>
        <dbReference type="ARBA" id="ARBA00033140"/>
    </source>
</evidence>
<dbReference type="PANTHER" id="PTHR39321:SF3">
    <property type="entry name" value="PHOSPHOPANTETHEINE ADENYLYLTRANSFERASE"/>
    <property type="match status" value="1"/>
</dbReference>
<organism evidence="16">
    <name type="scientific">Chlorobaculum parvum</name>
    <dbReference type="NCBI Taxonomy" id="274539"/>
    <lineage>
        <taxon>Bacteria</taxon>
        <taxon>Pseudomonadati</taxon>
        <taxon>Chlorobiota</taxon>
        <taxon>Chlorobiia</taxon>
        <taxon>Chlorobiales</taxon>
        <taxon>Chlorobiaceae</taxon>
        <taxon>Chlorobaculum</taxon>
    </lineage>
</organism>
<gene>
    <name evidence="16" type="ORF">ENL01_03605</name>
</gene>
<keyword evidence="5" id="KW-0662">Pyridine nucleotide biosynthesis</keyword>
<evidence type="ECO:0000256" key="13">
    <source>
        <dbReference type="ARBA" id="ARBA00033353"/>
    </source>
</evidence>
<keyword evidence="7" id="KW-0548">Nucleotidyltransferase</keyword>
<dbReference type="PANTHER" id="PTHR39321">
    <property type="entry name" value="NICOTINATE-NUCLEOTIDE ADENYLYLTRANSFERASE-RELATED"/>
    <property type="match status" value="1"/>
</dbReference>
<dbReference type="AlphaFoldDB" id="A0A7C5DIH9"/>
<keyword evidence="8" id="KW-0547">Nucleotide-binding</keyword>
<reference evidence="16" key="1">
    <citation type="journal article" date="2020" name="mSystems">
        <title>Genome- and Community-Level Interaction Insights into Carbon Utilization and Element Cycling Functions of Hydrothermarchaeota in Hydrothermal Sediment.</title>
        <authorList>
            <person name="Zhou Z."/>
            <person name="Liu Y."/>
            <person name="Xu W."/>
            <person name="Pan J."/>
            <person name="Luo Z.H."/>
            <person name="Li M."/>
        </authorList>
    </citation>
    <scope>NUCLEOTIDE SEQUENCE [LARGE SCALE GENOMIC DNA]</scope>
    <source>
        <strain evidence="16">HyVt-628</strain>
    </source>
</reference>
<dbReference type="InterPro" id="IPR014729">
    <property type="entry name" value="Rossmann-like_a/b/a_fold"/>
</dbReference>
<dbReference type="InterPro" id="IPR004821">
    <property type="entry name" value="Cyt_trans-like"/>
</dbReference>
<dbReference type="Gene3D" id="3.40.50.620">
    <property type="entry name" value="HUPs"/>
    <property type="match status" value="1"/>
</dbReference>
<comment type="pathway">
    <text evidence="2">Cofactor biosynthesis; NAD(+) biosynthesis; deamido-NAD(+) from nicotinate D-ribonucleotide: step 1/1.</text>
</comment>
<evidence type="ECO:0000256" key="1">
    <source>
        <dbReference type="ARBA" id="ARBA00002324"/>
    </source>
</evidence>
<evidence type="ECO:0000256" key="3">
    <source>
        <dbReference type="ARBA" id="ARBA00009014"/>
    </source>
</evidence>
<comment type="caution">
    <text evidence="16">The sequence shown here is derived from an EMBL/GenBank/DDBJ whole genome shotgun (WGS) entry which is preliminary data.</text>
</comment>
<keyword evidence="6" id="KW-0808">Transferase</keyword>
<evidence type="ECO:0000256" key="4">
    <source>
        <dbReference type="ARBA" id="ARBA00012389"/>
    </source>
</evidence>
<evidence type="ECO:0000259" key="15">
    <source>
        <dbReference type="Pfam" id="PF01467"/>
    </source>
</evidence>
<feature type="non-terminal residue" evidence="16">
    <location>
        <position position="48"/>
    </location>
</feature>
<comment type="similarity">
    <text evidence="3">Belongs to the NadD family.</text>
</comment>
<dbReference type="GO" id="GO:0009435">
    <property type="term" value="P:NAD+ biosynthetic process"/>
    <property type="evidence" value="ECO:0007669"/>
    <property type="project" value="InterPro"/>
</dbReference>
<evidence type="ECO:0000256" key="2">
    <source>
        <dbReference type="ARBA" id="ARBA00005019"/>
    </source>
</evidence>
<evidence type="ECO:0000256" key="9">
    <source>
        <dbReference type="ARBA" id="ARBA00022840"/>
    </source>
</evidence>
<dbReference type="Pfam" id="PF01467">
    <property type="entry name" value="CTP_transf_like"/>
    <property type="match status" value="1"/>
</dbReference>
<feature type="domain" description="Cytidyltransferase-like" evidence="15">
    <location>
        <begin position="5"/>
        <end position="37"/>
    </location>
</feature>
<comment type="catalytic activity">
    <reaction evidence="14">
        <text>nicotinate beta-D-ribonucleotide + ATP + H(+) = deamido-NAD(+) + diphosphate</text>
        <dbReference type="Rhea" id="RHEA:22860"/>
        <dbReference type="ChEBI" id="CHEBI:15378"/>
        <dbReference type="ChEBI" id="CHEBI:30616"/>
        <dbReference type="ChEBI" id="CHEBI:33019"/>
        <dbReference type="ChEBI" id="CHEBI:57502"/>
        <dbReference type="ChEBI" id="CHEBI:58437"/>
        <dbReference type="EC" id="2.7.7.18"/>
    </reaction>
</comment>
<dbReference type="Proteomes" id="UP000886059">
    <property type="component" value="Unassembled WGS sequence"/>
</dbReference>
<evidence type="ECO:0000256" key="6">
    <source>
        <dbReference type="ARBA" id="ARBA00022679"/>
    </source>
</evidence>
<evidence type="ECO:0000256" key="5">
    <source>
        <dbReference type="ARBA" id="ARBA00022642"/>
    </source>
</evidence>
<evidence type="ECO:0000256" key="11">
    <source>
        <dbReference type="ARBA" id="ARBA00031253"/>
    </source>
</evidence>
<evidence type="ECO:0000256" key="10">
    <source>
        <dbReference type="ARBA" id="ARBA00023027"/>
    </source>
</evidence>
<dbReference type="EMBL" id="DRSK01000202">
    <property type="protein sequence ID" value="HHE07967.1"/>
    <property type="molecule type" value="Genomic_DNA"/>
</dbReference>
<dbReference type="InterPro" id="IPR005248">
    <property type="entry name" value="NadD/NMNAT"/>
</dbReference>
<accession>A0A7C5DIH9</accession>
<evidence type="ECO:0000256" key="7">
    <source>
        <dbReference type="ARBA" id="ARBA00022695"/>
    </source>
</evidence>
<dbReference type="NCBIfam" id="TIGR00125">
    <property type="entry name" value="cyt_tran_rel"/>
    <property type="match status" value="1"/>
</dbReference>
<proteinExistence type="inferred from homology"/>
<protein>
    <recommendedName>
        <fullName evidence="4">nicotinate-nucleotide adenylyltransferase</fullName>
        <ecNumber evidence="4">2.7.7.18</ecNumber>
    </recommendedName>
    <alternativeName>
        <fullName evidence="13">Deamido-NAD(+) diphosphorylase</fullName>
    </alternativeName>
    <alternativeName>
        <fullName evidence="12">Deamido-NAD(+) pyrophosphorylase</fullName>
    </alternativeName>
    <alternativeName>
        <fullName evidence="11">Nicotinate mononucleotide adenylyltransferase</fullName>
    </alternativeName>
</protein>